<comment type="subunit">
    <text evidence="7">Forms oligomers.</text>
</comment>
<dbReference type="Proteomes" id="UP000775877">
    <property type="component" value="Unassembled WGS sequence"/>
</dbReference>
<comment type="similarity">
    <text evidence="7">Belongs to the MraZ family.</text>
</comment>
<evidence type="ECO:0000256" key="6">
    <source>
        <dbReference type="ARBA" id="ARBA00023163"/>
    </source>
</evidence>
<dbReference type="NCBIfam" id="TIGR00242">
    <property type="entry name" value="division/cell wall cluster transcriptional repressor MraZ"/>
    <property type="match status" value="1"/>
</dbReference>
<accession>A0A955IAU0</accession>
<dbReference type="EMBL" id="JAGQLJ010000044">
    <property type="protein sequence ID" value="MCA9381039.1"/>
    <property type="molecule type" value="Genomic_DNA"/>
</dbReference>
<dbReference type="PANTHER" id="PTHR34701">
    <property type="entry name" value="TRANSCRIPTIONAL REGULATOR MRAZ"/>
    <property type="match status" value="1"/>
</dbReference>
<keyword evidence="2 7" id="KW-0963">Cytoplasm</keyword>
<dbReference type="CDD" id="cd16320">
    <property type="entry name" value="MraZ_N"/>
    <property type="match status" value="1"/>
</dbReference>
<evidence type="ECO:0000256" key="4">
    <source>
        <dbReference type="ARBA" id="ARBA00023015"/>
    </source>
</evidence>
<dbReference type="SUPFAM" id="SSF89447">
    <property type="entry name" value="AbrB/MazE/MraZ-like"/>
    <property type="match status" value="1"/>
</dbReference>
<dbReference type="GO" id="GO:0003700">
    <property type="term" value="F:DNA-binding transcription factor activity"/>
    <property type="evidence" value="ECO:0007669"/>
    <property type="project" value="UniProtKB-UniRule"/>
</dbReference>
<dbReference type="InterPro" id="IPR035644">
    <property type="entry name" value="MraZ_C"/>
</dbReference>
<comment type="caution">
    <text evidence="9">The sequence shown here is derived from an EMBL/GenBank/DDBJ whole genome shotgun (WGS) entry which is preliminary data.</text>
</comment>
<proteinExistence type="inferred from homology"/>
<dbReference type="AlphaFoldDB" id="A0A955IAU0"/>
<dbReference type="GO" id="GO:0005737">
    <property type="term" value="C:cytoplasm"/>
    <property type="evidence" value="ECO:0007669"/>
    <property type="project" value="UniProtKB-UniRule"/>
</dbReference>
<dbReference type="PROSITE" id="PS51740">
    <property type="entry name" value="SPOVT_ABRB"/>
    <property type="match status" value="1"/>
</dbReference>
<evidence type="ECO:0000313" key="9">
    <source>
        <dbReference type="EMBL" id="MCA9381039.1"/>
    </source>
</evidence>
<dbReference type="GO" id="GO:0009295">
    <property type="term" value="C:nucleoid"/>
    <property type="evidence" value="ECO:0007669"/>
    <property type="project" value="UniProtKB-SubCell"/>
</dbReference>
<dbReference type="InterPro" id="IPR035642">
    <property type="entry name" value="MraZ_N"/>
</dbReference>
<keyword evidence="5 7" id="KW-0238">DNA-binding</keyword>
<dbReference type="CDD" id="cd16321">
    <property type="entry name" value="MraZ_C"/>
    <property type="match status" value="1"/>
</dbReference>
<sequence length="147" mass="16666">MLIGEYASQLGDKNRVSIPKKLRIEMTGNIYLTRGYENTLLMTDNSRWLKIIKEINSKPLLSLTTREIKRFIVGGAAKVDPDSQGRFVIPESLLNFASITSEVVFVGVGEWIEIWDKSKWDEKLDKLSADLTDLSNSLYKEVLNNGN</sequence>
<dbReference type="InterPro" id="IPR020603">
    <property type="entry name" value="MraZ_dom"/>
</dbReference>
<evidence type="ECO:0000256" key="2">
    <source>
        <dbReference type="ARBA" id="ARBA00022490"/>
    </source>
</evidence>
<dbReference type="HAMAP" id="MF_01008">
    <property type="entry name" value="MraZ"/>
    <property type="match status" value="1"/>
</dbReference>
<organism evidence="9 10">
    <name type="scientific">Candidatus Dojkabacteria bacterium</name>
    <dbReference type="NCBI Taxonomy" id="2099670"/>
    <lineage>
        <taxon>Bacteria</taxon>
        <taxon>Candidatus Dojkabacteria</taxon>
    </lineage>
</organism>
<dbReference type="InterPro" id="IPR038619">
    <property type="entry name" value="MraZ_sf"/>
</dbReference>
<protein>
    <recommendedName>
        <fullName evidence="1 7">Transcriptional regulator MraZ</fullName>
    </recommendedName>
</protein>
<evidence type="ECO:0000313" key="10">
    <source>
        <dbReference type="Proteomes" id="UP000775877"/>
    </source>
</evidence>
<dbReference type="InterPro" id="IPR037914">
    <property type="entry name" value="SpoVT-AbrB_sf"/>
</dbReference>
<gene>
    <name evidence="7 9" type="primary">mraZ</name>
    <name evidence="9" type="ORF">KC678_02140</name>
</gene>
<dbReference type="GO" id="GO:0000976">
    <property type="term" value="F:transcription cis-regulatory region binding"/>
    <property type="evidence" value="ECO:0007669"/>
    <property type="project" value="TreeGrafter"/>
</dbReference>
<evidence type="ECO:0000259" key="8">
    <source>
        <dbReference type="PROSITE" id="PS51740"/>
    </source>
</evidence>
<dbReference type="GO" id="GO:2000143">
    <property type="term" value="P:negative regulation of DNA-templated transcription initiation"/>
    <property type="evidence" value="ECO:0007669"/>
    <property type="project" value="TreeGrafter"/>
</dbReference>
<dbReference type="Gene3D" id="3.40.1550.20">
    <property type="entry name" value="Transcriptional regulator MraZ domain"/>
    <property type="match status" value="1"/>
</dbReference>
<comment type="subcellular location">
    <subcellularLocation>
        <location evidence="7">Cytoplasm</location>
        <location evidence="7">Nucleoid</location>
    </subcellularLocation>
</comment>
<dbReference type="PANTHER" id="PTHR34701:SF1">
    <property type="entry name" value="TRANSCRIPTIONAL REGULATOR MRAZ"/>
    <property type="match status" value="1"/>
</dbReference>
<keyword evidence="4 7" id="KW-0805">Transcription regulation</keyword>
<reference evidence="9" key="2">
    <citation type="journal article" date="2021" name="Microbiome">
        <title>Successional dynamics and alternative stable states in a saline activated sludge microbial community over 9 years.</title>
        <authorList>
            <person name="Wang Y."/>
            <person name="Ye J."/>
            <person name="Ju F."/>
            <person name="Liu L."/>
            <person name="Boyd J.A."/>
            <person name="Deng Y."/>
            <person name="Parks D.H."/>
            <person name="Jiang X."/>
            <person name="Yin X."/>
            <person name="Woodcroft B.J."/>
            <person name="Tyson G.W."/>
            <person name="Hugenholtz P."/>
            <person name="Polz M.F."/>
            <person name="Zhang T."/>
        </authorList>
    </citation>
    <scope>NUCLEOTIDE SEQUENCE</scope>
    <source>
        <strain evidence="9">HKST-UBA13</strain>
    </source>
</reference>
<dbReference type="InterPro" id="IPR003444">
    <property type="entry name" value="MraZ"/>
</dbReference>
<evidence type="ECO:0000256" key="5">
    <source>
        <dbReference type="ARBA" id="ARBA00023125"/>
    </source>
</evidence>
<feature type="domain" description="SpoVT-AbrB" evidence="8">
    <location>
        <begin position="76"/>
        <end position="119"/>
    </location>
</feature>
<evidence type="ECO:0000256" key="1">
    <source>
        <dbReference type="ARBA" id="ARBA00013860"/>
    </source>
</evidence>
<reference evidence="9" key="1">
    <citation type="submission" date="2020-04" db="EMBL/GenBank/DDBJ databases">
        <authorList>
            <person name="Zhang T."/>
        </authorList>
    </citation>
    <scope>NUCLEOTIDE SEQUENCE</scope>
    <source>
        <strain evidence="9">HKST-UBA13</strain>
    </source>
</reference>
<keyword evidence="6 7" id="KW-0804">Transcription</keyword>
<evidence type="ECO:0000256" key="3">
    <source>
        <dbReference type="ARBA" id="ARBA00022737"/>
    </source>
</evidence>
<evidence type="ECO:0000256" key="7">
    <source>
        <dbReference type="HAMAP-Rule" id="MF_01008"/>
    </source>
</evidence>
<dbReference type="InterPro" id="IPR007159">
    <property type="entry name" value="SpoVT-AbrB_dom"/>
</dbReference>
<dbReference type="Pfam" id="PF02381">
    <property type="entry name" value="MraZ"/>
    <property type="match status" value="2"/>
</dbReference>
<keyword evidence="3" id="KW-0677">Repeat</keyword>
<name>A0A955IAU0_9BACT</name>